<feature type="binding site" evidence="8">
    <location>
        <position position="116"/>
    </location>
    <ligand>
        <name>a divalent metal cation</name>
        <dbReference type="ChEBI" id="CHEBI:60240"/>
    </ligand>
</feature>
<dbReference type="NCBIfam" id="TIGR00729">
    <property type="entry name" value="ribonuclease HII"/>
    <property type="match status" value="1"/>
</dbReference>
<evidence type="ECO:0000256" key="3">
    <source>
        <dbReference type="ARBA" id="ARBA00007058"/>
    </source>
</evidence>
<gene>
    <name evidence="12" type="ORF">M0811_11392</name>
</gene>
<dbReference type="PANTHER" id="PTHR10954:SF7">
    <property type="entry name" value="RIBONUCLEASE H2 SUBUNIT A"/>
    <property type="match status" value="1"/>
</dbReference>
<evidence type="ECO:0000256" key="6">
    <source>
        <dbReference type="ARBA" id="ARBA00022759"/>
    </source>
</evidence>
<dbReference type="EC" id="3.1.26.4" evidence="9"/>
<dbReference type="Gene3D" id="3.30.420.10">
    <property type="entry name" value="Ribonuclease H-like superfamily/Ribonuclease H"/>
    <property type="match status" value="1"/>
</dbReference>
<comment type="function">
    <text evidence="9">Endonuclease that specifically degrades the RNA of RNA-DNA hybrids.</text>
</comment>
<evidence type="ECO:0000256" key="5">
    <source>
        <dbReference type="ARBA" id="ARBA00022723"/>
    </source>
</evidence>
<keyword evidence="13" id="KW-1185">Reference proteome</keyword>
<dbReference type="InterPro" id="IPR012337">
    <property type="entry name" value="RNaseH-like_sf"/>
</dbReference>
<dbReference type="GO" id="GO:0006298">
    <property type="term" value="P:mismatch repair"/>
    <property type="evidence" value="ECO:0007669"/>
    <property type="project" value="TreeGrafter"/>
</dbReference>
<dbReference type="GO" id="GO:0004523">
    <property type="term" value="F:RNA-DNA hybrid ribonuclease activity"/>
    <property type="evidence" value="ECO:0007669"/>
    <property type="project" value="UniProtKB-UniRule"/>
</dbReference>
<evidence type="ECO:0000313" key="13">
    <source>
        <dbReference type="Proteomes" id="UP001149090"/>
    </source>
</evidence>
<comment type="cofactor">
    <cofactor evidence="2">
        <name>Mg(2+)</name>
        <dbReference type="ChEBI" id="CHEBI:18420"/>
    </cofactor>
</comment>
<evidence type="ECO:0000259" key="11">
    <source>
        <dbReference type="PROSITE" id="PS51975"/>
    </source>
</evidence>
<dbReference type="InterPro" id="IPR001352">
    <property type="entry name" value="RNase_HII/HIII"/>
</dbReference>
<proteinExistence type="inferred from homology"/>
<dbReference type="InterPro" id="IPR004649">
    <property type="entry name" value="RNase_H2_suA"/>
</dbReference>
<dbReference type="Pfam" id="PF01351">
    <property type="entry name" value="RNase_HII"/>
    <property type="match status" value="1"/>
</dbReference>
<dbReference type="GO" id="GO:0043137">
    <property type="term" value="P:DNA replication, removal of RNA primer"/>
    <property type="evidence" value="ECO:0007669"/>
    <property type="project" value="TreeGrafter"/>
</dbReference>
<feature type="binding site" evidence="8">
    <location>
        <position position="10"/>
    </location>
    <ligand>
        <name>a divalent metal cation</name>
        <dbReference type="ChEBI" id="CHEBI:60240"/>
    </ligand>
</feature>
<feature type="region of interest" description="Disordered" evidence="10">
    <location>
        <begin position="241"/>
        <end position="263"/>
    </location>
</feature>
<dbReference type="InterPro" id="IPR023160">
    <property type="entry name" value="RNase_HII_hlx-loop-hlx_cap_dom"/>
</dbReference>
<reference evidence="12" key="1">
    <citation type="submission" date="2022-10" db="EMBL/GenBank/DDBJ databases">
        <title>Novel sulphate-reducing endosymbionts in the free-living metamonad Anaeramoeba.</title>
        <authorList>
            <person name="Jerlstrom-Hultqvist J."/>
            <person name="Cepicka I."/>
            <person name="Gallot-Lavallee L."/>
            <person name="Salas-Leiva D."/>
            <person name="Curtis B.A."/>
            <person name="Zahonova K."/>
            <person name="Pipaliya S."/>
            <person name="Dacks J."/>
            <person name="Roger A.J."/>
        </authorList>
    </citation>
    <scope>NUCLEOTIDE SEQUENCE</scope>
    <source>
        <strain evidence="12">BMAN</strain>
    </source>
</reference>
<evidence type="ECO:0000256" key="4">
    <source>
        <dbReference type="ARBA" id="ARBA00022722"/>
    </source>
</evidence>
<evidence type="ECO:0000256" key="10">
    <source>
        <dbReference type="SAM" id="MobiDB-lite"/>
    </source>
</evidence>
<keyword evidence="6 8" id="KW-0255">Endonuclease</keyword>
<dbReference type="Proteomes" id="UP001149090">
    <property type="component" value="Unassembled WGS sequence"/>
</dbReference>
<feature type="binding site" evidence="8">
    <location>
        <position position="11"/>
    </location>
    <ligand>
        <name>a divalent metal cation</name>
        <dbReference type="ChEBI" id="CHEBI:60240"/>
    </ligand>
</feature>
<dbReference type="GO" id="GO:0032299">
    <property type="term" value="C:ribonuclease H2 complex"/>
    <property type="evidence" value="ECO:0007669"/>
    <property type="project" value="TreeGrafter"/>
</dbReference>
<comment type="catalytic activity">
    <reaction evidence="1 8 9">
        <text>Endonucleolytic cleavage to 5'-phosphomonoester.</text>
        <dbReference type="EC" id="3.1.26.4"/>
    </reaction>
</comment>
<comment type="cofactor">
    <cofactor evidence="8">
        <name>Mn(2+)</name>
        <dbReference type="ChEBI" id="CHEBI:29035"/>
    </cofactor>
    <cofactor evidence="8">
        <name>Mg(2+)</name>
        <dbReference type="ChEBI" id="CHEBI:18420"/>
    </cofactor>
    <text evidence="8">Manganese or magnesium. Binds 1 divalent metal ion per monomer in the absence of substrate. May bind a second metal ion after substrate binding.</text>
</comment>
<keyword evidence="4 8" id="KW-0540">Nuclease</keyword>
<evidence type="ECO:0000256" key="8">
    <source>
        <dbReference type="PROSITE-ProRule" id="PRU01319"/>
    </source>
</evidence>
<dbReference type="PROSITE" id="PS51975">
    <property type="entry name" value="RNASE_H_2"/>
    <property type="match status" value="1"/>
</dbReference>
<dbReference type="AlphaFoldDB" id="A0A9Q0LBW2"/>
<feature type="domain" description="RNase H type-2" evidence="11">
    <location>
        <begin position="4"/>
        <end position="226"/>
    </location>
</feature>
<dbReference type="OMA" id="RYSWQTA"/>
<dbReference type="Gene3D" id="1.10.10.460">
    <property type="entry name" value="Ribonuclease hii. Domain 2"/>
    <property type="match status" value="1"/>
</dbReference>
<dbReference type="FunFam" id="3.30.420.10:FF:000016">
    <property type="entry name" value="Ribonuclease"/>
    <property type="match status" value="1"/>
</dbReference>
<keyword evidence="5 8" id="KW-0479">Metal-binding</keyword>
<organism evidence="12 13">
    <name type="scientific">Anaeramoeba ignava</name>
    <name type="common">Anaerobic marine amoeba</name>
    <dbReference type="NCBI Taxonomy" id="1746090"/>
    <lineage>
        <taxon>Eukaryota</taxon>
        <taxon>Metamonada</taxon>
        <taxon>Anaeramoebidae</taxon>
        <taxon>Anaeramoeba</taxon>
    </lineage>
</organism>
<dbReference type="CDD" id="cd07181">
    <property type="entry name" value="RNase_HII_eukaryota_like"/>
    <property type="match status" value="1"/>
</dbReference>
<dbReference type="GO" id="GO:0046872">
    <property type="term" value="F:metal ion binding"/>
    <property type="evidence" value="ECO:0007669"/>
    <property type="project" value="UniProtKB-KW"/>
</dbReference>
<evidence type="ECO:0000256" key="7">
    <source>
        <dbReference type="ARBA" id="ARBA00022801"/>
    </source>
</evidence>
<comment type="caution">
    <text evidence="12">The sequence shown here is derived from an EMBL/GenBank/DDBJ whole genome shotgun (WGS) entry which is preliminary data.</text>
</comment>
<dbReference type="OrthoDB" id="7462577at2759"/>
<dbReference type="PANTHER" id="PTHR10954">
    <property type="entry name" value="RIBONUCLEASE H2 SUBUNIT A"/>
    <property type="match status" value="1"/>
</dbReference>
<sequence>MEKKFCIGIDEAGRGCVLGSMIYSSCVCPKNKKKSLKKYGVDDSKKLTRKKRNEIFNTLKTKKYVEFGIKVISSEEISMKMLRNEPENLNLISHKAAINLIKFATKKFNIAEVYVDTVGPAKKYKQLLKKNFPKIPKIVVEEKADSKYPLVSAASICAKVHRDDMLENWIFKEININIDRAFGLGYTSESAVTNWMKKNSDFVFGFPTIIRFSWKTTILFMQKNCAKINLKKKQEKIKIKKTNKKSIRGKRKRSPNSSQLSQNSIEKGNLNTTFFIKRGISSTKINDL</sequence>
<dbReference type="GO" id="GO:0003723">
    <property type="term" value="F:RNA binding"/>
    <property type="evidence" value="ECO:0007669"/>
    <property type="project" value="UniProtKB-UniRule"/>
</dbReference>
<dbReference type="InterPro" id="IPR036397">
    <property type="entry name" value="RNaseH_sf"/>
</dbReference>
<comment type="similarity">
    <text evidence="3">Belongs to the RNase HII family. Eukaryotic subfamily.</text>
</comment>
<protein>
    <recommendedName>
        <fullName evidence="9">Ribonuclease</fullName>
        <ecNumber evidence="9">3.1.26.4</ecNumber>
    </recommendedName>
</protein>
<keyword evidence="7 8" id="KW-0378">Hydrolase</keyword>
<dbReference type="EMBL" id="JAPDFW010000100">
    <property type="protein sequence ID" value="KAJ5070027.1"/>
    <property type="molecule type" value="Genomic_DNA"/>
</dbReference>
<evidence type="ECO:0000256" key="1">
    <source>
        <dbReference type="ARBA" id="ARBA00000077"/>
    </source>
</evidence>
<feature type="compositionally biased region" description="Basic residues" evidence="10">
    <location>
        <begin position="241"/>
        <end position="254"/>
    </location>
</feature>
<evidence type="ECO:0000256" key="2">
    <source>
        <dbReference type="ARBA" id="ARBA00001946"/>
    </source>
</evidence>
<dbReference type="InterPro" id="IPR024567">
    <property type="entry name" value="RNase_HII/HIII_dom"/>
</dbReference>
<accession>A0A9Q0LBW2</accession>
<evidence type="ECO:0000313" key="12">
    <source>
        <dbReference type="EMBL" id="KAJ5070027.1"/>
    </source>
</evidence>
<name>A0A9Q0LBW2_ANAIG</name>
<evidence type="ECO:0000256" key="9">
    <source>
        <dbReference type="RuleBase" id="RU003515"/>
    </source>
</evidence>
<dbReference type="SUPFAM" id="SSF53098">
    <property type="entry name" value="Ribonuclease H-like"/>
    <property type="match status" value="1"/>
</dbReference>